<proteinExistence type="predicted"/>
<reference evidence="1 2" key="1">
    <citation type="submission" date="2021-06" db="EMBL/GenBank/DDBJ databases">
        <authorList>
            <person name="Kallberg Y."/>
            <person name="Tangrot J."/>
            <person name="Rosling A."/>
        </authorList>
    </citation>
    <scope>NUCLEOTIDE SEQUENCE [LARGE SCALE GENOMIC DNA]</scope>
    <source>
        <strain evidence="1 2">120-4 pot B 10/14</strain>
    </source>
</reference>
<evidence type="ECO:0000313" key="2">
    <source>
        <dbReference type="Proteomes" id="UP000789901"/>
    </source>
</evidence>
<keyword evidence="2" id="KW-1185">Reference proteome</keyword>
<comment type="caution">
    <text evidence="1">The sequence shown here is derived from an EMBL/GenBank/DDBJ whole genome shotgun (WGS) entry which is preliminary data.</text>
</comment>
<name>A0ABM8VXV7_GIGMA</name>
<dbReference type="EMBL" id="CAJVQB010000193">
    <property type="protein sequence ID" value="CAG8473957.1"/>
    <property type="molecule type" value="Genomic_DNA"/>
</dbReference>
<dbReference type="Proteomes" id="UP000789901">
    <property type="component" value="Unassembled WGS sequence"/>
</dbReference>
<accession>A0ABM8VXV7</accession>
<evidence type="ECO:0000313" key="1">
    <source>
        <dbReference type="EMBL" id="CAG8473957.1"/>
    </source>
</evidence>
<gene>
    <name evidence="1" type="ORF">GMARGA_LOCUS912</name>
</gene>
<protein>
    <submittedName>
        <fullName evidence="1">39712_t:CDS:1</fullName>
    </submittedName>
</protein>
<organism evidence="1 2">
    <name type="scientific">Gigaspora margarita</name>
    <dbReference type="NCBI Taxonomy" id="4874"/>
    <lineage>
        <taxon>Eukaryota</taxon>
        <taxon>Fungi</taxon>
        <taxon>Fungi incertae sedis</taxon>
        <taxon>Mucoromycota</taxon>
        <taxon>Glomeromycotina</taxon>
        <taxon>Glomeromycetes</taxon>
        <taxon>Diversisporales</taxon>
        <taxon>Gigasporaceae</taxon>
        <taxon>Gigaspora</taxon>
    </lineage>
</organism>
<sequence>MSSLPKRVYIEESQVTNSEKTIVVVPSMSDVLFKQHVKKLYKEIENIEGEECEQRIIKDLLEGQDADIIIVKYLTKFGYLTNSIEGIEKIAKAIKNVKDNNKFNIL</sequence>